<sequence length="591" mass="69034">MTKLLFLLLLLFSTITVYAKEKTPSDIYSQVIVLKKMIIDLRKENNINTPLIPVEVQHDKKARHVLQKTLEVLTKINKYREIHHYGLISVPPVPPRRITLQNVYQNIIRLKEEIRYLLKNKNKKYSFQQFHNKTSSDVYQQLWSVSLGFDKLLGQGFTPTDVYIQSQQIVEAIKFLRTSQRQYNNDIIIPKKRENLHPNHALYASVELLKKIHKDEKKLWMKPVPIPEIEQKVISPTEVYDSLQTVKAEIKRITRRLGLEATFPPKKPQEKKTPSDVVQNLEYAKALLPTFDFDRKLNQYPQNSLVKTPNDVYALSEFILHKIAIIKDKSGIKLRAKKAPYVYGLRPIYVYLKGIENLEKVAKLKIMNGFLPSQIPDSPNRKITPSEVYEIILRLDDEINLLYNSKKYNYNLVAYRNFLDKKIYQDKTPSDVYHNLWQLSYELDTILNKEYTPNETYILASKIKKDISYLATYLTKREINILQKSHETKSPRDVFKQSLLLMKRLDAIKRRGNLQSPSITIPKDKIITPNSVYNALRIIGGTISELHIYYDIEHNNNNNNNNNKTPSDVYSVVESTNEIAKEILEDSSYEN</sequence>
<organism evidence="1">
    <name type="scientific">hydrothermal vent metagenome</name>
    <dbReference type="NCBI Taxonomy" id="652676"/>
    <lineage>
        <taxon>unclassified sequences</taxon>
        <taxon>metagenomes</taxon>
        <taxon>ecological metagenomes</taxon>
    </lineage>
</organism>
<reference evidence="1" key="1">
    <citation type="submission" date="2016-10" db="EMBL/GenBank/DDBJ databases">
        <authorList>
            <person name="de Groot N.N."/>
        </authorList>
    </citation>
    <scope>NUCLEOTIDE SEQUENCE</scope>
</reference>
<accession>A0A1W1CAT3</accession>
<evidence type="ECO:0000313" key="1">
    <source>
        <dbReference type="EMBL" id="SFV62958.1"/>
    </source>
</evidence>
<dbReference type="EMBL" id="FPHH01000069">
    <property type="protein sequence ID" value="SFV62958.1"/>
    <property type="molecule type" value="Genomic_DNA"/>
</dbReference>
<proteinExistence type="predicted"/>
<gene>
    <name evidence="1" type="ORF">MNB_SM-5-783</name>
</gene>
<protein>
    <submittedName>
        <fullName evidence="1">Uncharacterized protein</fullName>
    </submittedName>
</protein>
<name>A0A1W1CAT3_9ZZZZ</name>
<dbReference type="AlphaFoldDB" id="A0A1W1CAT3"/>